<dbReference type="InterPro" id="IPR043129">
    <property type="entry name" value="ATPase_NBD"/>
</dbReference>
<dbReference type="SUPFAM" id="SSF53067">
    <property type="entry name" value="Actin-like ATPase domain"/>
    <property type="match status" value="2"/>
</dbReference>
<dbReference type="EMBL" id="JAGGLI010000010">
    <property type="protein sequence ID" value="MBP2027367.1"/>
    <property type="molecule type" value="Genomic_DNA"/>
</dbReference>
<protein>
    <submittedName>
        <fullName evidence="2">Type IV pilus assembly protein PilM</fullName>
    </submittedName>
</protein>
<dbReference type="Gene3D" id="3.30.420.40">
    <property type="match status" value="2"/>
</dbReference>
<organism evidence="2 3">
    <name type="scientific">Acetoanaerobium pronyense</name>
    <dbReference type="NCBI Taxonomy" id="1482736"/>
    <lineage>
        <taxon>Bacteria</taxon>
        <taxon>Bacillati</taxon>
        <taxon>Bacillota</taxon>
        <taxon>Clostridia</taxon>
        <taxon>Peptostreptococcales</taxon>
        <taxon>Filifactoraceae</taxon>
        <taxon>Acetoanaerobium</taxon>
    </lineage>
</organism>
<gene>
    <name evidence="2" type="ORF">J2Z35_001161</name>
</gene>
<keyword evidence="3" id="KW-1185">Reference proteome</keyword>
<dbReference type="Pfam" id="PF11104">
    <property type="entry name" value="PilM_2"/>
    <property type="match status" value="2"/>
</dbReference>
<dbReference type="InterPro" id="IPR050696">
    <property type="entry name" value="FtsA/MreB"/>
</dbReference>
<dbReference type="PANTHER" id="PTHR32432">
    <property type="entry name" value="CELL DIVISION PROTEIN FTSA-RELATED"/>
    <property type="match status" value="1"/>
</dbReference>
<dbReference type="RefSeq" id="WP_209660401.1">
    <property type="nucleotide sequence ID" value="NZ_JAGGLI010000010.1"/>
</dbReference>
<dbReference type="PIRSF" id="PIRSF019169">
    <property type="entry name" value="PilM"/>
    <property type="match status" value="1"/>
</dbReference>
<evidence type="ECO:0000313" key="3">
    <source>
        <dbReference type="Proteomes" id="UP001314903"/>
    </source>
</evidence>
<evidence type="ECO:0000256" key="1">
    <source>
        <dbReference type="SAM" id="MobiDB-lite"/>
    </source>
</evidence>
<sequence>MLKKGSVEKNQVSKKSRGLRRKKGSEVLAIDLGNKKIKYALGHMDDDKVKVSKVFSIDTTMSTYECLKTSQLDILKQDISKGINENAIKTKDVICSIESKDVISRELVVPAVAESDLEGLISYEISQYLPIDISSFIIQYKVLRELVEEGINKYEVWVAVFPKDIASKIYTVLKEIGLEPMSLDIGSNIIDKLSSNGKEINNIRSLDKKSIAFVDMGYSYINVTILEEGIYRFNRMIDSGGFEIDKIIRDYQEVDDVESLKMELSQRSIFDFVRESDNMSSYINLEKETMEQSIGSQISNWADEIEKIIKYYTTRAMENKIDKVFIYGGSSLYKDMDKYMEDRLSLSTERIKSIDKIVFADKALEKEIPMYINAIGSIIRR</sequence>
<comment type="caution">
    <text evidence="2">The sequence shown here is derived from an EMBL/GenBank/DDBJ whole genome shotgun (WGS) entry which is preliminary data.</text>
</comment>
<reference evidence="2 3" key="1">
    <citation type="submission" date="2021-03" db="EMBL/GenBank/DDBJ databases">
        <title>Genomic Encyclopedia of Type Strains, Phase IV (KMG-IV): sequencing the most valuable type-strain genomes for metagenomic binning, comparative biology and taxonomic classification.</title>
        <authorList>
            <person name="Goeker M."/>
        </authorList>
    </citation>
    <scope>NUCLEOTIDE SEQUENCE [LARGE SCALE GENOMIC DNA]</scope>
    <source>
        <strain evidence="2 3">DSM 27512</strain>
    </source>
</reference>
<dbReference type="PANTHER" id="PTHR32432:SF3">
    <property type="entry name" value="ETHANOLAMINE UTILIZATION PROTEIN EUTJ"/>
    <property type="match status" value="1"/>
</dbReference>
<dbReference type="Gene3D" id="3.30.1490.300">
    <property type="match status" value="1"/>
</dbReference>
<dbReference type="InterPro" id="IPR005883">
    <property type="entry name" value="PilM"/>
</dbReference>
<dbReference type="Proteomes" id="UP001314903">
    <property type="component" value="Unassembled WGS sequence"/>
</dbReference>
<evidence type="ECO:0000313" key="2">
    <source>
        <dbReference type="EMBL" id="MBP2027367.1"/>
    </source>
</evidence>
<dbReference type="CDD" id="cd24049">
    <property type="entry name" value="ASKHA_NBD_PilM"/>
    <property type="match status" value="1"/>
</dbReference>
<name>A0ABS4KHX0_9FIRM</name>
<feature type="region of interest" description="Disordered" evidence="1">
    <location>
        <begin position="1"/>
        <end position="20"/>
    </location>
</feature>
<accession>A0ABS4KHX0</accession>
<proteinExistence type="predicted"/>